<reference evidence="1 2" key="1">
    <citation type="journal article" date="2017" name="Genome Announc.">
        <title>Complete Genome Sequences of Two Acetylene-Fermenting Pelobacter acetylenicus Strains.</title>
        <authorList>
            <person name="Sutton J.M."/>
            <person name="Baesman S.M."/>
            <person name="Fierst J.L."/>
            <person name="Poret-Peterson A.T."/>
            <person name="Oremland R.S."/>
            <person name="Dunlap D.S."/>
            <person name="Akob D.M."/>
        </authorList>
    </citation>
    <scope>NUCLEOTIDE SEQUENCE [LARGE SCALE GENOMIC DNA]</scope>
    <source>
        <strain evidence="1 2">DSM 3247</strain>
    </source>
</reference>
<dbReference type="RefSeq" id="WP_072286532.1">
    <property type="nucleotide sequence ID" value="NZ_CP015455.1"/>
</dbReference>
<organism evidence="1 2">
    <name type="scientific">Syntrophotalea acetylenica</name>
    <name type="common">Pelobacter acetylenicus</name>
    <dbReference type="NCBI Taxonomy" id="29542"/>
    <lineage>
        <taxon>Bacteria</taxon>
        <taxon>Pseudomonadati</taxon>
        <taxon>Thermodesulfobacteriota</taxon>
        <taxon>Desulfuromonadia</taxon>
        <taxon>Desulfuromonadales</taxon>
        <taxon>Syntrophotaleaceae</taxon>
        <taxon>Syntrophotalea</taxon>
    </lineage>
</organism>
<evidence type="ECO:0000313" key="2">
    <source>
        <dbReference type="Proteomes" id="UP000182264"/>
    </source>
</evidence>
<gene>
    <name evidence="1" type="ORF">A7E75_06355</name>
</gene>
<sequence length="79" mass="9136">MARFRRIPSFIEAHRIQKRTLVGPSQNGHQGMLVAYPGDYLCVDSQGHAFLCSAEEFKRQYEPIEEQEPHPLRKGDDHD</sequence>
<dbReference type="EMBL" id="CP015518">
    <property type="protein sequence ID" value="APG24690.1"/>
    <property type="molecule type" value="Genomic_DNA"/>
</dbReference>
<dbReference type="KEGG" id="pace:A6070_00280"/>
<evidence type="ECO:0000313" key="1">
    <source>
        <dbReference type="EMBL" id="APG24690.1"/>
    </source>
</evidence>
<keyword evidence="2" id="KW-1185">Reference proteome</keyword>
<name>A0A1L3GFM4_SYNAC</name>
<proteinExistence type="predicted"/>
<dbReference type="AlphaFoldDB" id="A0A1L3GFM4"/>
<dbReference type="OrthoDB" id="5387736at2"/>
<protein>
    <submittedName>
        <fullName evidence="1">Uncharacterized protein</fullName>
    </submittedName>
</protein>
<dbReference type="Proteomes" id="UP000182264">
    <property type="component" value="Chromosome"/>
</dbReference>
<accession>A0A1L3GFM4</accession>